<sequence>MSRHVGKGYKYPEVLRRVNVVEGLNNLFGVLFALRVGAAKCSTIARGLMFCNSQVLVNSSAAERCLTSAASNLASFYAPEGRWKIDDGLNWQPIPIHYLPPYQDKFLSFKGKCPRATSEIMRLRNSEEMQELFQKYQ</sequence>
<dbReference type="AlphaFoldDB" id="A0A4Y2UA68"/>
<accession>A0A4Y2UA68</accession>
<keyword evidence="2" id="KW-1185">Reference proteome</keyword>
<reference evidence="1 2" key="1">
    <citation type="journal article" date="2019" name="Sci. Rep.">
        <title>Orb-weaving spider Araneus ventricosus genome elucidates the spidroin gene catalogue.</title>
        <authorList>
            <person name="Kono N."/>
            <person name="Nakamura H."/>
            <person name="Ohtoshi R."/>
            <person name="Moran D.A.P."/>
            <person name="Shinohara A."/>
            <person name="Yoshida Y."/>
            <person name="Fujiwara M."/>
            <person name="Mori M."/>
            <person name="Tomita M."/>
            <person name="Arakawa K."/>
        </authorList>
    </citation>
    <scope>NUCLEOTIDE SEQUENCE [LARGE SCALE GENOMIC DNA]</scope>
</reference>
<gene>
    <name evidence="1" type="ORF">AVEN_9220_1</name>
</gene>
<dbReference type="Proteomes" id="UP000499080">
    <property type="component" value="Unassembled WGS sequence"/>
</dbReference>
<dbReference type="GO" id="GO:0016791">
    <property type="term" value="F:phosphatase activity"/>
    <property type="evidence" value="ECO:0007669"/>
    <property type="project" value="UniProtKB-ARBA"/>
</dbReference>
<evidence type="ECO:0000313" key="2">
    <source>
        <dbReference type="Proteomes" id="UP000499080"/>
    </source>
</evidence>
<dbReference type="Gene3D" id="3.40.50.1240">
    <property type="entry name" value="Phosphoglycerate mutase-like"/>
    <property type="match status" value="1"/>
</dbReference>
<organism evidence="1 2">
    <name type="scientific">Araneus ventricosus</name>
    <name type="common">Orbweaver spider</name>
    <name type="synonym">Epeira ventricosa</name>
    <dbReference type="NCBI Taxonomy" id="182803"/>
    <lineage>
        <taxon>Eukaryota</taxon>
        <taxon>Metazoa</taxon>
        <taxon>Ecdysozoa</taxon>
        <taxon>Arthropoda</taxon>
        <taxon>Chelicerata</taxon>
        <taxon>Arachnida</taxon>
        <taxon>Araneae</taxon>
        <taxon>Araneomorphae</taxon>
        <taxon>Entelegynae</taxon>
        <taxon>Araneoidea</taxon>
        <taxon>Araneidae</taxon>
        <taxon>Araneus</taxon>
    </lineage>
</organism>
<dbReference type="OrthoDB" id="258392at2759"/>
<feature type="non-terminal residue" evidence="1">
    <location>
        <position position="137"/>
    </location>
</feature>
<protein>
    <recommendedName>
        <fullName evidence="3">Testicular acid phosphatase</fullName>
    </recommendedName>
</protein>
<dbReference type="SUPFAM" id="SSF53254">
    <property type="entry name" value="Phosphoglycerate mutase-like"/>
    <property type="match status" value="1"/>
</dbReference>
<evidence type="ECO:0000313" key="1">
    <source>
        <dbReference type="EMBL" id="GBO08984.1"/>
    </source>
</evidence>
<dbReference type="EMBL" id="BGPR01034554">
    <property type="protein sequence ID" value="GBO08984.1"/>
    <property type="molecule type" value="Genomic_DNA"/>
</dbReference>
<comment type="caution">
    <text evidence="1">The sequence shown here is derived from an EMBL/GenBank/DDBJ whole genome shotgun (WGS) entry which is preliminary data.</text>
</comment>
<proteinExistence type="predicted"/>
<evidence type="ECO:0008006" key="3">
    <source>
        <dbReference type="Google" id="ProtNLM"/>
    </source>
</evidence>
<name>A0A4Y2UA68_ARAVE</name>
<dbReference type="InterPro" id="IPR029033">
    <property type="entry name" value="His_PPase_superfam"/>
</dbReference>